<dbReference type="InterPro" id="IPR000595">
    <property type="entry name" value="cNMP-bd_dom"/>
</dbReference>
<feature type="region of interest" description="Disordered" evidence="1">
    <location>
        <begin position="1"/>
        <end position="31"/>
    </location>
</feature>
<proteinExistence type="predicted"/>
<dbReference type="GO" id="GO:0005829">
    <property type="term" value="C:cytosol"/>
    <property type="evidence" value="ECO:0007669"/>
    <property type="project" value="TreeGrafter"/>
</dbReference>
<evidence type="ECO:0000259" key="2">
    <source>
        <dbReference type="PROSITE" id="PS50042"/>
    </source>
</evidence>
<evidence type="ECO:0000313" key="3">
    <source>
        <dbReference type="EMBL" id="KAG8467022.1"/>
    </source>
</evidence>
<dbReference type="PANTHER" id="PTHR24567:SF74">
    <property type="entry name" value="HTH-TYPE TRANSCRIPTIONAL REGULATOR ARCR"/>
    <property type="match status" value="1"/>
</dbReference>
<dbReference type="InterPro" id="IPR050397">
    <property type="entry name" value="Env_Response_Regulators"/>
</dbReference>
<feature type="compositionally biased region" description="Low complexity" evidence="1">
    <location>
        <begin position="129"/>
        <end position="149"/>
    </location>
</feature>
<feature type="compositionally biased region" description="Pro residues" evidence="1">
    <location>
        <begin position="156"/>
        <end position="166"/>
    </location>
</feature>
<sequence>MTADAHHTTSLVLARGALHPPSHAERERATSGRIDVTASVTDAVLGPSARLRAMQRPRTAAGGARLRNFVIEPERAERSTLASVAAAPRAIAGAAGGEARASEASARNVAADASVSPARRPTQPPHAPAPHTAWSALPPAGAAAAADASGVERHAAPPPPPPPPPAAAAAASEGAEQRGVPDGGAPTPLETRRSVRKSRAAEAALAAREAAAALAREQQAAAVEQQQRRMVSTLPGSHTRRLSARAVSSAPLFVPPPNTPAVHAWERMARALLSRQRGATALARGWDCTLLISSAPLFAKCTAHEISRLSRLVSVRHVPRYTVVFRQASLAHDGQLLLLARGSVRLHGVDGSDTVLRAPSEVSLRMRTSKTVVIGVEAGASDAERNARRRPDTCTCLTECVLLGIDPAQLAPLVREQCRALSNRRLLHEHSRSLMYRDLREAEMRQVAAMFEFRYVRPHEAVAREGDVADRFYLLVYGAVAIQTSVRDASGAVTNTLQIGHVDLKSEYRYFGESAFMDWLLAGKFGSARRFASIVALEPSWLLEMPSTRYEELFSVVPVIGDLFRNVRDYFRQTRALQDEEKELLALRRMLKRHQQEVADRKIVFSQIKNARVLGAAALTWG</sequence>
<comment type="caution">
    <text evidence="3">The sequence shown here is derived from an EMBL/GenBank/DDBJ whole genome shotgun (WGS) entry which is preliminary data.</text>
</comment>
<dbReference type="GO" id="GO:0003700">
    <property type="term" value="F:DNA-binding transcription factor activity"/>
    <property type="evidence" value="ECO:0007669"/>
    <property type="project" value="TreeGrafter"/>
</dbReference>
<accession>A0A8J5XPZ9</accession>
<evidence type="ECO:0000313" key="4">
    <source>
        <dbReference type="Proteomes" id="UP000751190"/>
    </source>
</evidence>
<dbReference type="Gene3D" id="2.60.120.10">
    <property type="entry name" value="Jelly Rolls"/>
    <property type="match status" value="2"/>
</dbReference>
<dbReference type="CDD" id="cd00038">
    <property type="entry name" value="CAP_ED"/>
    <property type="match status" value="1"/>
</dbReference>
<reference evidence="3" key="1">
    <citation type="submission" date="2021-05" db="EMBL/GenBank/DDBJ databases">
        <title>The genome of the haptophyte Pavlova lutheri (Diacronema luteri, Pavlovales) - a model for lipid biosynthesis in eukaryotic algae.</title>
        <authorList>
            <person name="Hulatt C.J."/>
            <person name="Posewitz M.C."/>
        </authorList>
    </citation>
    <scope>NUCLEOTIDE SEQUENCE</scope>
    <source>
        <strain evidence="3">NIVA-4/92</strain>
    </source>
</reference>
<name>A0A8J5XPZ9_DIALT</name>
<dbReference type="Proteomes" id="UP000751190">
    <property type="component" value="Unassembled WGS sequence"/>
</dbReference>
<organism evidence="3 4">
    <name type="scientific">Diacronema lutheri</name>
    <name type="common">Unicellular marine alga</name>
    <name type="synonym">Monochrysis lutheri</name>
    <dbReference type="NCBI Taxonomy" id="2081491"/>
    <lineage>
        <taxon>Eukaryota</taxon>
        <taxon>Haptista</taxon>
        <taxon>Haptophyta</taxon>
        <taxon>Pavlovophyceae</taxon>
        <taxon>Pavlovales</taxon>
        <taxon>Pavlovaceae</taxon>
        <taxon>Diacronema</taxon>
    </lineage>
</organism>
<dbReference type="Pfam" id="PF00027">
    <property type="entry name" value="cNMP_binding"/>
    <property type="match status" value="1"/>
</dbReference>
<dbReference type="InterPro" id="IPR014710">
    <property type="entry name" value="RmlC-like_jellyroll"/>
</dbReference>
<dbReference type="PANTHER" id="PTHR24567">
    <property type="entry name" value="CRP FAMILY TRANSCRIPTIONAL REGULATORY PROTEIN"/>
    <property type="match status" value="1"/>
</dbReference>
<dbReference type="PROSITE" id="PS50042">
    <property type="entry name" value="CNMP_BINDING_3"/>
    <property type="match status" value="1"/>
</dbReference>
<dbReference type="InterPro" id="IPR018490">
    <property type="entry name" value="cNMP-bd_dom_sf"/>
</dbReference>
<dbReference type="EMBL" id="JAGTXO010000006">
    <property type="protein sequence ID" value="KAG8467022.1"/>
    <property type="molecule type" value="Genomic_DNA"/>
</dbReference>
<dbReference type="SUPFAM" id="SSF51206">
    <property type="entry name" value="cAMP-binding domain-like"/>
    <property type="match status" value="2"/>
</dbReference>
<feature type="region of interest" description="Disordered" evidence="1">
    <location>
        <begin position="98"/>
        <end position="197"/>
    </location>
</feature>
<evidence type="ECO:0000256" key="1">
    <source>
        <dbReference type="SAM" id="MobiDB-lite"/>
    </source>
</evidence>
<dbReference type="SMART" id="SM00100">
    <property type="entry name" value="cNMP"/>
    <property type="match status" value="2"/>
</dbReference>
<protein>
    <recommendedName>
        <fullName evidence="2">Cyclic nucleotide-binding domain-containing protein</fullName>
    </recommendedName>
</protein>
<keyword evidence="4" id="KW-1185">Reference proteome</keyword>
<dbReference type="AlphaFoldDB" id="A0A8J5XPZ9"/>
<feature type="domain" description="Cyclic nucleotide-binding" evidence="2">
    <location>
        <begin position="435"/>
        <end position="554"/>
    </location>
</feature>
<feature type="compositionally biased region" description="Low complexity" evidence="1">
    <location>
        <begin position="98"/>
        <end position="121"/>
    </location>
</feature>
<gene>
    <name evidence="3" type="ORF">KFE25_000338</name>
</gene>